<feature type="transmembrane region" description="Helical" evidence="2">
    <location>
        <begin position="178"/>
        <end position="196"/>
    </location>
</feature>
<organism evidence="3 4">
    <name type="scientific">Prorocentrum cordatum</name>
    <dbReference type="NCBI Taxonomy" id="2364126"/>
    <lineage>
        <taxon>Eukaryota</taxon>
        <taxon>Sar</taxon>
        <taxon>Alveolata</taxon>
        <taxon>Dinophyceae</taxon>
        <taxon>Prorocentrales</taxon>
        <taxon>Prorocentraceae</taxon>
        <taxon>Prorocentrum</taxon>
    </lineage>
</organism>
<evidence type="ECO:0000313" key="4">
    <source>
        <dbReference type="Proteomes" id="UP001189429"/>
    </source>
</evidence>
<feature type="transmembrane region" description="Helical" evidence="2">
    <location>
        <begin position="208"/>
        <end position="233"/>
    </location>
</feature>
<evidence type="ECO:0000256" key="2">
    <source>
        <dbReference type="SAM" id="Phobius"/>
    </source>
</evidence>
<protein>
    <submittedName>
        <fullName evidence="3">Uncharacterized protein</fullName>
    </submittedName>
</protein>
<feature type="region of interest" description="Disordered" evidence="1">
    <location>
        <begin position="41"/>
        <end position="109"/>
    </location>
</feature>
<comment type="caution">
    <text evidence="3">The sequence shown here is derived from an EMBL/GenBank/DDBJ whole genome shotgun (WGS) entry which is preliminary data.</text>
</comment>
<dbReference type="EMBL" id="CAUYUJ010001214">
    <property type="protein sequence ID" value="CAK0794808.1"/>
    <property type="molecule type" value="Genomic_DNA"/>
</dbReference>
<name>A0ABN9PNZ2_9DINO</name>
<sequence>MMAEAIRAREDEIKAEQEDLARSVREAFATRITDEQRDRLRSMLDAVEPPERRVSRSSVFLRAGDLEPQADQPTFCADPWGNPQEAQAPASAGRPPRRPPHKFSEDRESRQREELCLAVRHQGPEPEAFEAFEVPLAAAGPMRQVRICVAGLLALAALRCCGASVYGSPTGMMWTADMLSMAADGIAIIGALPVFMNKLIGTCVHNRCLGSLLTLLLTATVCDAGAAVMFLSSEGDAWRLMWQRAVHEGAPKAVAFIGVRECFLISSISLELALCASAWHFYRAFREAGAYPPNIASVRVPRDVSPLEFLCEAEDVALLSDHCEACRRDGPEPLEDAPKSWDRAADGEGERHGGYGYPGIGGHFFADGRDKGYVPLQYRDQELDRL</sequence>
<keyword evidence="2" id="KW-0472">Membrane</keyword>
<reference evidence="3" key="1">
    <citation type="submission" date="2023-10" db="EMBL/GenBank/DDBJ databases">
        <authorList>
            <person name="Chen Y."/>
            <person name="Shah S."/>
            <person name="Dougan E. K."/>
            <person name="Thang M."/>
            <person name="Chan C."/>
        </authorList>
    </citation>
    <scope>NUCLEOTIDE SEQUENCE [LARGE SCALE GENOMIC DNA]</scope>
</reference>
<accession>A0ABN9PNZ2</accession>
<feature type="compositionally biased region" description="Basic and acidic residues" evidence="1">
    <location>
        <begin position="330"/>
        <end position="353"/>
    </location>
</feature>
<evidence type="ECO:0000313" key="3">
    <source>
        <dbReference type="EMBL" id="CAK0794808.1"/>
    </source>
</evidence>
<keyword evidence="2" id="KW-0812">Transmembrane</keyword>
<feature type="transmembrane region" description="Helical" evidence="2">
    <location>
        <begin position="147"/>
        <end position="166"/>
    </location>
</feature>
<keyword evidence="2" id="KW-1133">Transmembrane helix</keyword>
<keyword evidence="4" id="KW-1185">Reference proteome</keyword>
<gene>
    <name evidence="3" type="ORF">PCOR1329_LOCUS4674</name>
</gene>
<proteinExistence type="predicted"/>
<dbReference type="Proteomes" id="UP001189429">
    <property type="component" value="Unassembled WGS sequence"/>
</dbReference>
<evidence type="ECO:0000256" key="1">
    <source>
        <dbReference type="SAM" id="MobiDB-lite"/>
    </source>
</evidence>
<feature type="region of interest" description="Disordered" evidence="1">
    <location>
        <begin position="330"/>
        <end position="354"/>
    </location>
</feature>